<name>A0A975T6G8_9NOST</name>
<evidence type="ECO:0000313" key="2">
    <source>
        <dbReference type="Proteomes" id="UP000683511"/>
    </source>
</evidence>
<sequence>MQHLRELLTTENSELARLLRFSLHGLEAALMQAHQEYPLDPGGQVCAQVLQELQDLLHPASATATEITVREPCKLIDLQAAFNADSELNFYLGNTPLNSQSDGELWQEIHRKLLRVPENLATIWRQRALESAQAVGAIADDENVEELPFIRDEIIYPGLTGTIQAQGLSLSQQAFVNAGFTQENQSENLNLLAGFILLYTKFVKKEPDLHHALKTVFSFDAISLHNNIEQHQQYLEALQDRWHRTQKSEENSDEIANLHAWIDMDEAIHSLVFMPPAERYSWWGNLQQESRRILKKVADAVTKAGHEVRIKQLSGLYADVCQFSKDDLQVDCGGTPGEVLTCLRIYARINQEEYPGRVMFRGSR</sequence>
<protein>
    <submittedName>
        <fullName evidence="1">Uncharacterized protein</fullName>
    </submittedName>
</protein>
<dbReference type="AlphaFoldDB" id="A0A975T6G8"/>
<dbReference type="KEGG" id="rsin:B6N60_01702"/>
<dbReference type="RefSeq" id="WP_190608961.1">
    <property type="nucleotide sequence ID" value="NZ_CP021056.1"/>
</dbReference>
<accession>A0A975T6G8</accession>
<proteinExistence type="predicted"/>
<dbReference type="Proteomes" id="UP000683511">
    <property type="component" value="Chromosome"/>
</dbReference>
<reference evidence="1" key="1">
    <citation type="submission" date="2017-04" db="EMBL/GenBank/DDBJ databases">
        <title>Genome deletions in a multicellular cyanobacterial endosymbiont for morphological adaptation in marine diatoms.</title>
        <authorList>
            <person name="Wang Y."/>
            <person name="Gao H."/>
            <person name="Li R."/>
            <person name="Xu X."/>
        </authorList>
    </citation>
    <scope>NUCLEOTIDE SEQUENCE</scope>
    <source>
        <strain evidence="1">FACHB 800</strain>
    </source>
</reference>
<dbReference type="EMBL" id="CP021056">
    <property type="protein sequence ID" value="QXE23014.1"/>
    <property type="molecule type" value="Genomic_DNA"/>
</dbReference>
<keyword evidence="2" id="KW-1185">Reference proteome</keyword>
<gene>
    <name evidence="1" type="ORF">B6N60_01702</name>
</gene>
<organism evidence="1 2">
    <name type="scientific">Richelia sinica FACHB-800</name>
    <dbReference type="NCBI Taxonomy" id="1357546"/>
    <lineage>
        <taxon>Bacteria</taxon>
        <taxon>Bacillati</taxon>
        <taxon>Cyanobacteriota</taxon>
        <taxon>Cyanophyceae</taxon>
        <taxon>Nostocales</taxon>
        <taxon>Nostocaceae</taxon>
        <taxon>Richelia</taxon>
    </lineage>
</organism>
<evidence type="ECO:0000313" key="1">
    <source>
        <dbReference type="EMBL" id="QXE23014.1"/>
    </source>
</evidence>